<dbReference type="InterPro" id="IPR036388">
    <property type="entry name" value="WH-like_DNA-bd_sf"/>
</dbReference>
<feature type="domain" description="HTH gntR-type" evidence="4">
    <location>
        <begin position="8"/>
        <end position="76"/>
    </location>
</feature>
<dbReference type="InterPro" id="IPR000524">
    <property type="entry name" value="Tscrpt_reg_HTH_GntR"/>
</dbReference>
<dbReference type="Pfam" id="PF07729">
    <property type="entry name" value="FCD"/>
    <property type="match status" value="1"/>
</dbReference>
<accession>A0A154BPN8</accession>
<evidence type="ECO:0000256" key="1">
    <source>
        <dbReference type="ARBA" id="ARBA00023015"/>
    </source>
</evidence>
<reference evidence="5 6" key="1">
    <citation type="submission" date="2016-02" db="EMBL/GenBank/DDBJ databases">
        <title>Anaerosporomusa subterraneum gen. nov., sp. nov., a spore-forming obligate anaerobe isolated from saprolite.</title>
        <authorList>
            <person name="Choi J.K."/>
            <person name="Shah M."/>
            <person name="Yee N."/>
        </authorList>
    </citation>
    <scope>NUCLEOTIDE SEQUENCE [LARGE SCALE GENOMIC DNA]</scope>
    <source>
        <strain evidence="5 6">RU4</strain>
    </source>
</reference>
<dbReference type="RefSeq" id="WP_066243880.1">
    <property type="nucleotide sequence ID" value="NZ_LSGP01000020.1"/>
</dbReference>
<organism evidence="5 6">
    <name type="scientific">Anaerosporomusa subterranea</name>
    <dbReference type="NCBI Taxonomy" id="1794912"/>
    <lineage>
        <taxon>Bacteria</taxon>
        <taxon>Bacillati</taxon>
        <taxon>Bacillota</taxon>
        <taxon>Negativicutes</taxon>
        <taxon>Acetonemataceae</taxon>
        <taxon>Anaerosporomusa</taxon>
    </lineage>
</organism>
<dbReference type="EMBL" id="LSGP01000020">
    <property type="protein sequence ID" value="KYZ75906.1"/>
    <property type="molecule type" value="Genomic_DNA"/>
</dbReference>
<keyword evidence="6" id="KW-1185">Reference proteome</keyword>
<keyword evidence="2" id="KW-0238">DNA-binding</keyword>
<evidence type="ECO:0000256" key="3">
    <source>
        <dbReference type="ARBA" id="ARBA00023163"/>
    </source>
</evidence>
<dbReference type="SMART" id="SM00345">
    <property type="entry name" value="HTH_GNTR"/>
    <property type="match status" value="1"/>
</dbReference>
<dbReference type="InterPro" id="IPR036390">
    <property type="entry name" value="WH_DNA-bd_sf"/>
</dbReference>
<dbReference type="CDD" id="cd07377">
    <property type="entry name" value="WHTH_GntR"/>
    <property type="match status" value="1"/>
</dbReference>
<dbReference type="PANTHER" id="PTHR43537">
    <property type="entry name" value="TRANSCRIPTIONAL REGULATOR, GNTR FAMILY"/>
    <property type="match status" value="1"/>
</dbReference>
<dbReference type="PANTHER" id="PTHR43537:SF5">
    <property type="entry name" value="UXU OPERON TRANSCRIPTIONAL REGULATOR"/>
    <property type="match status" value="1"/>
</dbReference>
<evidence type="ECO:0000313" key="6">
    <source>
        <dbReference type="Proteomes" id="UP000076268"/>
    </source>
</evidence>
<dbReference type="SUPFAM" id="SSF46785">
    <property type="entry name" value="Winged helix' DNA-binding domain"/>
    <property type="match status" value="1"/>
</dbReference>
<keyword evidence="1" id="KW-0805">Transcription regulation</keyword>
<protein>
    <recommendedName>
        <fullName evidence="4">HTH gntR-type domain-containing protein</fullName>
    </recommendedName>
</protein>
<dbReference type="PRINTS" id="PR00035">
    <property type="entry name" value="HTHGNTR"/>
</dbReference>
<dbReference type="Gene3D" id="1.10.10.10">
    <property type="entry name" value="Winged helix-like DNA-binding domain superfamily/Winged helix DNA-binding domain"/>
    <property type="match status" value="1"/>
</dbReference>
<dbReference type="GO" id="GO:0003677">
    <property type="term" value="F:DNA binding"/>
    <property type="evidence" value="ECO:0007669"/>
    <property type="project" value="UniProtKB-KW"/>
</dbReference>
<dbReference type="PROSITE" id="PS50949">
    <property type="entry name" value="HTH_GNTR"/>
    <property type="match status" value="1"/>
</dbReference>
<evidence type="ECO:0000313" key="5">
    <source>
        <dbReference type="EMBL" id="KYZ75906.1"/>
    </source>
</evidence>
<evidence type="ECO:0000256" key="2">
    <source>
        <dbReference type="ARBA" id="ARBA00023125"/>
    </source>
</evidence>
<dbReference type="AlphaFoldDB" id="A0A154BPN8"/>
<dbReference type="Gene3D" id="1.20.120.530">
    <property type="entry name" value="GntR ligand-binding domain-like"/>
    <property type="match status" value="1"/>
</dbReference>
<dbReference type="InterPro" id="IPR011711">
    <property type="entry name" value="GntR_C"/>
</dbReference>
<gene>
    <name evidence="5" type="ORF">AXX12_11985</name>
</gene>
<dbReference type="OrthoDB" id="9799482at2"/>
<proteinExistence type="predicted"/>
<evidence type="ECO:0000259" key="4">
    <source>
        <dbReference type="PROSITE" id="PS50949"/>
    </source>
</evidence>
<keyword evidence="3" id="KW-0804">Transcription</keyword>
<dbReference type="STRING" id="1794912.AXX12_11985"/>
<dbReference type="SMART" id="SM00895">
    <property type="entry name" value="FCD"/>
    <property type="match status" value="1"/>
</dbReference>
<dbReference type="GO" id="GO:0003700">
    <property type="term" value="F:DNA-binding transcription factor activity"/>
    <property type="evidence" value="ECO:0007669"/>
    <property type="project" value="InterPro"/>
</dbReference>
<dbReference type="InterPro" id="IPR008920">
    <property type="entry name" value="TF_FadR/GntR_C"/>
</dbReference>
<name>A0A154BPN8_ANASB</name>
<dbReference type="SUPFAM" id="SSF48008">
    <property type="entry name" value="GntR ligand-binding domain-like"/>
    <property type="match status" value="1"/>
</dbReference>
<sequence>MLEKIERIKLSEEILRRLKEMIKSGKFGYGDKLPVEKRIAEIFGVSRTTVREALAVLEAEGWVTTKHGGGTYVKRVHGHDPIEPLTVMLGGNDTAILELMELRRILEGEVAMLAASRATDDDIVALHQVFRDMSQDIALGKDTASSDFAFHYRVARAAKNNTILSVISSLHELYYQVVHTNRWHWSKPKDYDRILSEHGAILHAIEKRQAAAAKKQMGIHLESTYHMIEEVLLKQGDAERQDQ</sequence>
<dbReference type="Pfam" id="PF00392">
    <property type="entry name" value="GntR"/>
    <property type="match status" value="1"/>
</dbReference>
<comment type="caution">
    <text evidence="5">The sequence shown here is derived from an EMBL/GenBank/DDBJ whole genome shotgun (WGS) entry which is preliminary data.</text>
</comment>
<dbReference type="Proteomes" id="UP000076268">
    <property type="component" value="Unassembled WGS sequence"/>
</dbReference>